<dbReference type="Gene3D" id="3.30.470.20">
    <property type="entry name" value="ATP-grasp fold, B domain"/>
    <property type="match status" value="2"/>
</dbReference>
<dbReference type="GO" id="GO:0005737">
    <property type="term" value="C:cytoplasm"/>
    <property type="evidence" value="ECO:0007669"/>
    <property type="project" value="TreeGrafter"/>
</dbReference>
<dbReference type="GO" id="GO:0005524">
    <property type="term" value="F:ATP binding"/>
    <property type="evidence" value="ECO:0007669"/>
    <property type="project" value="UniProtKB-UniRule"/>
</dbReference>
<dbReference type="PANTHER" id="PTHR21621">
    <property type="entry name" value="RIBOSOMAL PROTEIN S6 MODIFICATION PROTEIN"/>
    <property type="match status" value="1"/>
</dbReference>
<evidence type="ECO:0000256" key="1">
    <source>
        <dbReference type="PROSITE-ProRule" id="PRU00409"/>
    </source>
</evidence>
<comment type="caution">
    <text evidence="3">The sequence shown here is derived from an EMBL/GenBank/DDBJ whole genome shotgun (WGS) entry which is preliminary data.</text>
</comment>
<dbReference type="GO" id="GO:0009432">
    <property type="term" value="P:SOS response"/>
    <property type="evidence" value="ECO:0007669"/>
    <property type="project" value="TreeGrafter"/>
</dbReference>
<evidence type="ECO:0000259" key="2">
    <source>
        <dbReference type="PROSITE" id="PS50975"/>
    </source>
</evidence>
<dbReference type="PROSITE" id="PS50975">
    <property type="entry name" value="ATP_GRASP"/>
    <property type="match status" value="1"/>
</dbReference>
<dbReference type="PANTHER" id="PTHR21621:SF0">
    <property type="entry name" value="BETA-CITRYLGLUTAMATE SYNTHASE B-RELATED"/>
    <property type="match status" value="1"/>
</dbReference>
<dbReference type="EMBL" id="PFWT01000009">
    <property type="protein sequence ID" value="PJA46456.1"/>
    <property type="molecule type" value="Genomic_DNA"/>
</dbReference>
<feature type="domain" description="ATP-grasp" evidence="2">
    <location>
        <begin position="70"/>
        <end position="318"/>
    </location>
</feature>
<accession>A0A2M7XFE1</accession>
<sequence>MFKKIATNSKFDIMQSVISKAGGKISNFVKERDCHLVEYNNQELFLEYHIAIPKNAYSTVATTKCKDLTYTLLKKSNLPTPQTMSFYRSSFSKVTALKKLKKLHYPIIVKDATGSNSLGIVLNIKNPQDALAVVKQKIKRFDSLVAQEMVSGKEYRILVLENEIIAGLEMIHPNIIGDGILNIKTLIRVKQKETKRKTKFDKLLRQMLASQNYKLSNVPKTGEVIYIKGNSCIAEGGETKDITDLIHEDVKKICVRTTEAVGKNLIGIDIICEDISLKPTKGTFNLLEVNGKPDYFIHYNPTYGKTRNVLKKILEHLTK</sequence>
<dbReference type="Proteomes" id="UP000231263">
    <property type="component" value="Unassembled WGS sequence"/>
</dbReference>
<evidence type="ECO:0000313" key="4">
    <source>
        <dbReference type="Proteomes" id="UP000231263"/>
    </source>
</evidence>
<dbReference type="Gene3D" id="3.30.1490.20">
    <property type="entry name" value="ATP-grasp fold, A domain"/>
    <property type="match status" value="1"/>
</dbReference>
<dbReference type="GO" id="GO:0018169">
    <property type="term" value="F:ribosomal S6-glutamic acid ligase activity"/>
    <property type="evidence" value="ECO:0007669"/>
    <property type="project" value="TreeGrafter"/>
</dbReference>
<dbReference type="InterPro" id="IPR013815">
    <property type="entry name" value="ATP_grasp_subdomain_1"/>
</dbReference>
<dbReference type="SUPFAM" id="SSF56059">
    <property type="entry name" value="Glutathione synthetase ATP-binding domain-like"/>
    <property type="match status" value="1"/>
</dbReference>
<organism evidence="3 4">
    <name type="scientific">Candidatus Uhrbacteria bacterium CG_4_9_14_3_um_filter_41_35</name>
    <dbReference type="NCBI Taxonomy" id="1975034"/>
    <lineage>
        <taxon>Bacteria</taxon>
        <taxon>Candidatus Uhriibacteriota</taxon>
    </lineage>
</organism>
<evidence type="ECO:0000313" key="3">
    <source>
        <dbReference type="EMBL" id="PJA46456.1"/>
    </source>
</evidence>
<dbReference type="Pfam" id="PF02655">
    <property type="entry name" value="ATP-grasp_3"/>
    <property type="match status" value="1"/>
</dbReference>
<protein>
    <recommendedName>
        <fullName evidence="2">ATP-grasp domain-containing protein</fullName>
    </recommendedName>
</protein>
<gene>
    <name evidence="3" type="ORF">CO173_01680</name>
</gene>
<keyword evidence="1" id="KW-0547">Nucleotide-binding</keyword>
<proteinExistence type="predicted"/>
<keyword evidence="1" id="KW-0067">ATP-binding</keyword>
<dbReference type="AlphaFoldDB" id="A0A2M7XFE1"/>
<name>A0A2M7XFE1_9BACT</name>
<dbReference type="InterPro" id="IPR003806">
    <property type="entry name" value="ATP-grasp_PylC-type"/>
</dbReference>
<reference evidence="4" key="1">
    <citation type="submission" date="2017-09" db="EMBL/GenBank/DDBJ databases">
        <title>Depth-based differentiation of microbial function through sediment-hosted aquifers and enrichment of novel symbionts in the deep terrestrial subsurface.</title>
        <authorList>
            <person name="Probst A.J."/>
            <person name="Ladd B."/>
            <person name="Jarett J.K."/>
            <person name="Geller-Mcgrath D.E."/>
            <person name="Sieber C.M.K."/>
            <person name="Emerson J.B."/>
            <person name="Anantharaman K."/>
            <person name="Thomas B.C."/>
            <person name="Malmstrom R."/>
            <person name="Stieglmeier M."/>
            <person name="Klingl A."/>
            <person name="Woyke T."/>
            <person name="Ryan C.M."/>
            <person name="Banfield J.F."/>
        </authorList>
    </citation>
    <scope>NUCLEOTIDE SEQUENCE [LARGE SCALE GENOMIC DNA]</scope>
</reference>
<dbReference type="InterPro" id="IPR011761">
    <property type="entry name" value="ATP-grasp"/>
</dbReference>
<dbReference type="GO" id="GO:0046872">
    <property type="term" value="F:metal ion binding"/>
    <property type="evidence" value="ECO:0007669"/>
    <property type="project" value="InterPro"/>
</dbReference>